<dbReference type="InterPro" id="IPR006035">
    <property type="entry name" value="Ureohydrolase"/>
</dbReference>
<comment type="similarity">
    <text evidence="5">Belongs to the arginase family.</text>
</comment>
<dbReference type="AlphaFoldDB" id="A0A3C0F014"/>
<reference evidence="6 7" key="1">
    <citation type="journal article" date="2018" name="Nat. Biotechnol.">
        <title>A standardized bacterial taxonomy based on genome phylogeny substantially revises the tree of life.</title>
        <authorList>
            <person name="Parks D.H."/>
            <person name="Chuvochina M."/>
            <person name="Waite D.W."/>
            <person name="Rinke C."/>
            <person name="Skarshewski A."/>
            <person name="Chaumeil P.A."/>
            <person name="Hugenholtz P."/>
        </authorList>
    </citation>
    <scope>NUCLEOTIDE SEQUENCE [LARGE SCALE GENOMIC DNA]</scope>
    <source>
        <strain evidence="6">UBA10227</strain>
    </source>
</reference>
<accession>A0A3C0F014</accession>
<dbReference type="Proteomes" id="UP000263268">
    <property type="component" value="Unassembled WGS sequence"/>
</dbReference>
<protein>
    <submittedName>
        <fullName evidence="6">Arginase</fullName>
    </submittedName>
</protein>
<keyword evidence="1" id="KW-0479">Metal-binding</keyword>
<dbReference type="Gene3D" id="3.40.800.10">
    <property type="entry name" value="Ureohydrolase domain"/>
    <property type="match status" value="1"/>
</dbReference>
<dbReference type="GO" id="GO:0006547">
    <property type="term" value="P:L-histidine metabolic process"/>
    <property type="evidence" value="ECO:0007669"/>
    <property type="project" value="UniProtKB-KW"/>
</dbReference>
<dbReference type="SUPFAM" id="SSF52768">
    <property type="entry name" value="Arginase/deacetylase"/>
    <property type="match status" value="1"/>
</dbReference>
<dbReference type="PANTHER" id="PTHR11358:SF35">
    <property type="entry name" value="FORMIMIDOYLGLUTAMASE"/>
    <property type="match status" value="1"/>
</dbReference>
<dbReference type="PANTHER" id="PTHR11358">
    <property type="entry name" value="ARGINASE/AGMATINASE"/>
    <property type="match status" value="1"/>
</dbReference>
<evidence type="ECO:0000256" key="5">
    <source>
        <dbReference type="PROSITE-ProRule" id="PRU00742"/>
    </source>
</evidence>
<comment type="caution">
    <text evidence="6">The sequence shown here is derived from an EMBL/GenBank/DDBJ whole genome shotgun (WGS) entry which is preliminary data.</text>
</comment>
<keyword evidence="2" id="KW-0378">Hydrolase</keyword>
<evidence type="ECO:0000256" key="1">
    <source>
        <dbReference type="ARBA" id="ARBA00022723"/>
    </source>
</evidence>
<dbReference type="STRING" id="1137281.D778_01143"/>
<dbReference type="CDD" id="cd09988">
    <property type="entry name" value="Formimidoylglutamase"/>
    <property type="match status" value="1"/>
</dbReference>
<sequence length="340" mass="38141">MEDKLVLFNPSTLKKLLKKRPAESKFGEHIKMLTDISNIYEDIKSLDVDYVILGVPEDVGVFANYGKSGTSAAWDATIKILLNIQANTFTHADRVLVLGHLNFDSLLKKLSLLDQNHPKDVLKARKMVSKIDAEVSDIIYKIVKAGKKPIIIGGGHNNAYGNLKGTSLALNARVNVVNFDAHTDFRKEEGRHSGNGFKYAYSEGFLRKYFIFGLHENYTSMEVFKTLDNLKNIAYNTFESLFIRKEVKFKAEMSKALHHVSDHPFGIEIDCDAILNIPSSAMTPSGFSVNDTRRFVSYFGKDPNATYLHICEAAPTPETETQVGKLITYLITDFLRANAH</sequence>
<dbReference type="GO" id="GO:0046872">
    <property type="term" value="F:metal ion binding"/>
    <property type="evidence" value="ECO:0007669"/>
    <property type="project" value="UniProtKB-KW"/>
</dbReference>
<evidence type="ECO:0000313" key="6">
    <source>
        <dbReference type="EMBL" id="HCY81635.1"/>
    </source>
</evidence>
<keyword evidence="3" id="KW-0369">Histidine metabolism</keyword>
<proteinExistence type="inferred from homology"/>
<gene>
    <name evidence="6" type="ORF">DHV22_08545</name>
</gene>
<dbReference type="PROSITE" id="PS51409">
    <property type="entry name" value="ARGINASE_2"/>
    <property type="match status" value="1"/>
</dbReference>
<dbReference type="GO" id="GO:0008783">
    <property type="term" value="F:agmatinase activity"/>
    <property type="evidence" value="ECO:0007669"/>
    <property type="project" value="TreeGrafter"/>
</dbReference>
<evidence type="ECO:0000313" key="7">
    <source>
        <dbReference type="Proteomes" id="UP000263268"/>
    </source>
</evidence>
<name>A0A3C0F014_9FLAO</name>
<dbReference type="EMBL" id="DPRK01000134">
    <property type="protein sequence ID" value="HCY81635.1"/>
    <property type="molecule type" value="Genomic_DNA"/>
</dbReference>
<evidence type="ECO:0000256" key="4">
    <source>
        <dbReference type="ARBA" id="ARBA00023211"/>
    </source>
</evidence>
<organism evidence="6 7">
    <name type="scientific">Xanthomarina gelatinilytica</name>
    <dbReference type="NCBI Taxonomy" id="1137281"/>
    <lineage>
        <taxon>Bacteria</taxon>
        <taxon>Pseudomonadati</taxon>
        <taxon>Bacteroidota</taxon>
        <taxon>Flavobacteriia</taxon>
        <taxon>Flavobacteriales</taxon>
        <taxon>Flavobacteriaceae</taxon>
        <taxon>Xanthomarina</taxon>
    </lineage>
</organism>
<evidence type="ECO:0000256" key="3">
    <source>
        <dbReference type="ARBA" id="ARBA00022808"/>
    </source>
</evidence>
<dbReference type="InterPro" id="IPR023696">
    <property type="entry name" value="Ureohydrolase_dom_sf"/>
</dbReference>
<evidence type="ECO:0000256" key="2">
    <source>
        <dbReference type="ARBA" id="ARBA00022801"/>
    </source>
</evidence>
<dbReference type="Pfam" id="PF00491">
    <property type="entry name" value="Arginase"/>
    <property type="match status" value="1"/>
</dbReference>
<keyword evidence="4" id="KW-0464">Manganese</keyword>
<dbReference type="GO" id="GO:0033389">
    <property type="term" value="P:putrescine biosynthetic process from arginine, via agmatine"/>
    <property type="evidence" value="ECO:0007669"/>
    <property type="project" value="TreeGrafter"/>
</dbReference>